<accession>K9THN1</accession>
<reference evidence="1 2" key="1">
    <citation type="submission" date="2012-06" db="EMBL/GenBank/DDBJ databases">
        <title>Finished chromosome of genome of Oscillatoria acuminata PCC 6304.</title>
        <authorList>
            <consortium name="US DOE Joint Genome Institute"/>
            <person name="Gugger M."/>
            <person name="Coursin T."/>
            <person name="Rippka R."/>
            <person name="Tandeau De Marsac N."/>
            <person name="Huntemann M."/>
            <person name="Wei C.-L."/>
            <person name="Han J."/>
            <person name="Detter J.C."/>
            <person name="Han C."/>
            <person name="Tapia R."/>
            <person name="Davenport K."/>
            <person name="Daligault H."/>
            <person name="Erkkila T."/>
            <person name="Gu W."/>
            <person name="Munk A.C.C."/>
            <person name="Teshima H."/>
            <person name="Xu Y."/>
            <person name="Chain P."/>
            <person name="Chen A."/>
            <person name="Krypides N."/>
            <person name="Mavromatis K."/>
            <person name="Markowitz V."/>
            <person name="Szeto E."/>
            <person name="Ivanova N."/>
            <person name="Mikhailova N."/>
            <person name="Ovchinnikova G."/>
            <person name="Pagani I."/>
            <person name="Pati A."/>
            <person name="Goodwin L."/>
            <person name="Peters L."/>
            <person name="Pitluck S."/>
            <person name="Woyke T."/>
            <person name="Kerfeld C."/>
        </authorList>
    </citation>
    <scope>NUCLEOTIDE SEQUENCE [LARGE SCALE GENOMIC DNA]</scope>
    <source>
        <strain evidence="1 2">PCC 6304</strain>
    </source>
</reference>
<proteinExistence type="predicted"/>
<sequence length="443" mass="50195">MNSLSLNFDWLTSGNDSPEVQQTMGMFGLKVGDISLTRNEDIWSQTIRDTVLVSAYPLAAWIVTSWWRLLYEPLPLGTKPSVDWRMAHELTAANQGFIWPRVILASDTELMHIWSRTSNTSNQQSIRYINSLDQPFWLPLLEFEQTAKIFIESVISRLNATGLSDTPLSGLWKEVQEEFSDLESTRYRRCEAQLGFDPDDCPESLINDALHLTRQMGDFTFSEVAPAYSQNISEAKPLSAKIAEITEKPGVDGKPEVSVYDLSGLQSKAPWQKAKKLASYLRNQIDIGENPVNDEKLYDLLGLQKSEYESWTPANRQPVSIAVPLENDGFKFHPRKTNPTGKRFELARFLGDYLLYSNQGNSWLASTDLKTSRQKYQRAFAAEFLCPLRSLTSYLDNDYSESAIEDASAYFNVSQKTVESILANNDLIVVPQSIHDLETSLPY</sequence>
<keyword evidence="2" id="KW-1185">Reference proteome</keyword>
<dbReference type="InParanoid" id="K9THN1"/>
<gene>
    <name evidence="1" type="ORF">Oscil6304_2755</name>
</gene>
<dbReference type="AlphaFoldDB" id="K9THN1"/>
<dbReference type="eggNOG" id="ENOG502ZAC1">
    <property type="taxonomic scope" value="Bacteria"/>
</dbReference>
<dbReference type="KEGG" id="oac:Oscil6304_2755"/>
<protein>
    <recommendedName>
        <fullName evidence="3">IrrE N-terminal-like domain-containing protein</fullName>
    </recommendedName>
</protein>
<dbReference type="PATRIC" id="fig|56110.3.peg.3280"/>
<organism evidence="1 2">
    <name type="scientific">Oscillatoria acuminata PCC 6304</name>
    <dbReference type="NCBI Taxonomy" id="56110"/>
    <lineage>
        <taxon>Bacteria</taxon>
        <taxon>Bacillati</taxon>
        <taxon>Cyanobacteriota</taxon>
        <taxon>Cyanophyceae</taxon>
        <taxon>Oscillatoriophycideae</taxon>
        <taxon>Oscillatoriales</taxon>
        <taxon>Oscillatoriaceae</taxon>
        <taxon>Oscillatoria</taxon>
    </lineage>
</organism>
<evidence type="ECO:0008006" key="3">
    <source>
        <dbReference type="Google" id="ProtNLM"/>
    </source>
</evidence>
<dbReference type="HOGENOM" id="CLU_052023_0_0_3"/>
<name>K9THN1_9CYAN</name>
<evidence type="ECO:0000313" key="2">
    <source>
        <dbReference type="Proteomes" id="UP000010367"/>
    </source>
</evidence>
<evidence type="ECO:0000313" key="1">
    <source>
        <dbReference type="EMBL" id="AFY82362.1"/>
    </source>
</evidence>
<dbReference type="RefSeq" id="WP_015149000.1">
    <property type="nucleotide sequence ID" value="NC_019693.1"/>
</dbReference>
<dbReference type="Proteomes" id="UP000010367">
    <property type="component" value="Chromosome"/>
</dbReference>
<dbReference type="STRING" id="56110.Oscil6304_2755"/>
<dbReference type="EMBL" id="CP003607">
    <property type="protein sequence ID" value="AFY82362.1"/>
    <property type="molecule type" value="Genomic_DNA"/>
</dbReference>